<dbReference type="STRING" id="1802668.A2831_01070"/>
<sequence length="144" mass="15907">MKLREKQISALVVLAAVIIGGVLFFSGALGWLFPILNQKATPELPADFPSELLVNEMDSLVAASTVNNFTSAVFLSKDEPNYILEKIIASLEFGGWEIINQSRDSLPLYLFANLRVSATELRTVEFRILKTADSTQVQVGYGRQ</sequence>
<feature type="transmembrane region" description="Helical" evidence="1">
    <location>
        <begin position="12"/>
        <end position="33"/>
    </location>
</feature>
<keyword evidence="1" id="KW-0812">Transmembrane</keyword>
<proteinExistence type="predicted"/>
<reference evidence="2 3" key="1">
    <citation type="journal article" date="2016" name="Nat. Commun.">
        <title>Thousands of microbial genomes shed light on interconnected biogeochemical processes in an aquifer system.</title>
        <authorList>
            <person name="Anantharaman K."/>
            <person name="Brown C.T."/>
            <person name="Hug L.A."/>
            <person name="Sharon I."/>
            <person name="Castelle C.J."/>
            <person name="Probst A.J."/>
            <person name="Thomas B.C."/>
            <person name="Singh A."/>
            <person name="Wilkins M.J."/>
            <person name="Karaoz U."/>
            <person name="Brodie E.L."/>
            <person name="Williams K.H."/>
            <person name="Hubbard S.S."/>
            <person name="Banfield J.F."/>
        </authorList>
    </citation>
    <scope>NUCLEOTIDE SEQUENCE [LARGE SCALE GENOMIC DNA]</scope>
</reference>
<comment type="caution">
    <text evidence="2">The sequence shown here is derived from an EMBL/GenBank/DDBJ whole genome shotgun (WGS) entry which is preliminary data.</text>
</comment>
<organism evidence="2 3">
    <name type="scientific">Candidatus Yanofskybacteria bacterium RIFCSPHIGHO2_01_FULL_44_17</name>
    <dbReference type="NCBI Taxonomy" id="1802668"/>
    <lineage>
        <taxon>Bacteria</taxon>
        <taxon>Candidatus Yanofskyibacteriota</taxon>
    </lineage>
</organism>
<name>A0A1F8EVS6_9BACT</name>
<gene>
    <name evidence="2" type="ORF">A2831_01070</name>
</gene>
<dbReference type="EMBL" id="MGJI01000021">
    <property type="protein sequence ID" value="OGN04440.1"/>
    <property type="molecule type" value="Genomic_DNA"/>
</dbReference>
<evidence type="ECO:0000313" key="3">
    <source>
        <dbReference type="Proteomes" id="UP000177507"/>
    </source>
</evidence>
<keyword evidence="1" id="KW-0472">Membrane</keyword>
<accession>A0A1F8EVS6</accession>
<dbReference type="Proteomes" id="UP000177507">
    <property type="component" value="Unassembled WGS sequence"/>
</dbReference>
<dbReference type="AlphaFoldDB" id="A0A1F8EVS6"/>
<keyword evidence="1" id="KW-1133">Transmembrane helix</keyword>
<evidence type="ECO:0000313" key="2">
    <source>
        <dbReference type="EMBL" id="OGN04440.1"/>
    </source>
</evidence>
<evidence type="ECO:0000256" key="1">
    <source>
        <dbReference type="SAM" id="Phobius"/>
    </source>
</evidence>
<protein>
    <submittedName>
        <fullName evidence="2">Uncharacterized protein</fullName>
    </submittedName>
</protein>